<dbReference type="InterPro" id="IPR018108">
    <property type="entry name" value="MCP_transmembrane"/>
</dbReference>
<keyword evidence="6" id="KW-0999">Mitochondrion inner membrane</keyword>
<evidence type="ECO:0000256" key="9">
    <source>
        <dbReference type="ARBA" id="ARBA00023136"/>
    </source>
</evidence>
<evidence type="ECO:0000256" key="10">
    <source>
        <dbReference type="PROSITE-ProRule" id="PRU00282"/>
    </source>
</evidence>
<dbReference type="InterPro" id="IPR002067">
    <property type="entry name" value="MCP"/>
</dbReference>
<dbReference type="SUPFAM" id="SSF103506">
    <property type="entry name" value="Mitochondrial carrier"/>
    <property type="match status" value="1"/>
</dbReference>
<dbReference type="GO" id="GO:0005743">
    <property type="term" value="C:mitochondrial inner membrane"/>
    <property type="evidence" value="ECO:0007669"/>
    <property type="project" value="UniProtKB-SubCell"/>
</dbReference>
<feature type="repeat" description="Solcar" evidence="10">
    <location>
        <begin position="236"/>
        <end position="324"/>
    </location>
</feature>
<evidence type="ECO:0000256" key="12">
    <source>
        <dbReference type="SAM" id="MobiDB-lite"/>
    </source>
</evidence>
<proteinExistence type="inferred from homology"/>
<sequence>MSQVPDIIMSETSSSTVAGATAKNGAVSSDKNLQASGRSHPMAFGTIRQDAASVPTAPPEGTFFGRVYRRFQYRGVNPGVSASASACAGAQGTPEGDARVGNGDENGKEAVGAASQVQVDYEALPKESPVLAQLFAGAFAGILEHSVMYPIDAIKTRMQIAQMEASEGIIQAFTHIAATEGLYGLWRGISTVILGAGPAHAVYYYVFESTKTALCRHLQDVNHHVKMKNSLITDERHPLVASVSGIAATTASDAIMTPFDVVKQRMQIIQTCGMCDKPSPFHVAAQMLRKGRLRPFYISYPTTLAMNIPFAAINFGVYEYASSKINPDQIYNPMLHCVSGAISGAVAAAVTTPLDCIKTALQTQTFPRATGFFSAAQLLYRKEGLRTFLRGMKPRIVFNFPSTAISWTAYEMAKAYLLPNSLKDSSD</sequence>
<keyword evidence="14" id="KW-1185">Reference proteome</keyword>
<keyword evidence="7" id="KW-1133">Transmembrane helix</keyword>
<keyword evidence="5" id="KW-0677">Repeat</keyword>
<dbReference type="PROSITE" id="PS50920">
    <property type="entry name" value="SOLCAR"/>
    <property type="match status" value="3"/>
</dbReference>
<evidence type="ECO:0000256" key="4">
    <source>
        <dbReference type="ARBA" id="ARBA00022692"/>
    </source>
</evidence>
<evidence type="ECO:0000256" key="8">
    <source>
        <dbReference type="ARBA" id="ARBA00023128"/>
    </source>
</evidence>
<dbReference type="PRINTS" id="PR00926">
    <property type="entry name" value="MITOCARRIER"/>
</dbReference>
<evidence type="ECO:0000313" key="13">
    <source>
        <dbReference type="EMBL" id="VUG17938.1"/>
    </source>
</evidence>
<evidence type="ECO:0000256" key="11">
    <source>
        <dbReference type="RuleBase" id="RU000488"/>
    </source>
</evidence>
<feature type="repeat" description="Solcar" evidence="10">
    <location>
        <begin position="128"/>
        <end position="213"/>
    </location>
</feature>
<keyword evidence="3 11" id="KW-0813">Transport</keyword>
<dbReference type="EMBL" id="CABFWN010000002">
    <property type="protein sequence ID" value="VUG17938.1"/>
    <property type="molecule type" value="Genomic_DNA"/>
</dbReference>
<name>A0A7D9CX38_DEKBR</name>
<protein>
    <submittedName>
        <fullName evidence="13">DEBR0S2_19702g1_1</fullName>
    </submittedName>
</protein>
<feature type="region of interest" description="Disordered" evidence="12">
    <location>
        <begin position="1"/>
        <end position="38"/>
    </location>
</feature>
<feature type="repeat" description="Solcar" evidence="10">
    <location>
        <begin position="331"/>
        <end position="416"/>
    </location>
</feature>
<reference evidence="13 14" key="1">
    <citation type="submission" date="2019-07" db="EMBL/GenBank/DDBJ databases">
        <authorList>
            <person name="Friedrich A."/>
            <person name="Schacherer J."/>
        </authorList>
    </citation>
    <scope>NUCLEOTIDE SEQUENCE [LARGE SCALE GENOMIC DNA]</scope>
</reference>
<dbReference type="Pfam" id="PF00153">
    <property type="entry name" value="Mito_carr"/>
    <property type="match status" value="3"/>
</dbReference>
<comment type="subcellular location">
    <subcellularLocation>
        <location evidence="1">Mitochondrion inner membrane</location>
        <topology evidence="1">Multi-pass membrane protein</topology>
    </subcellularLocation>
</comment>
<evidence type="ECO:0000256" key="2">
    <source>
        <dbReference type="ARBA" id="ARBA00006375"/>
    </source>
</evidence>
<evidence type="ECO:0000256" key="5">
    <source>
        <dbReference type="ARBA" id="ARBA00022737"/>
    </source>
</evidence>
<keyword evidence="8" id="KW-0496">Mitochondrion</keyword>
<dbReference type="GO" id="GO:0048250">
    <property type="term" value="P:iron import into the mitochondrion"/>
    <property type="evidence" value="ECO:0007669"/>
    <property type="project" value="TreeGrafter"/>
</dbReference>
<dbReference type="Gene3D" id="1.50.40.10">
    <property type="entry name" value="Mitochondrial carrier domain"/>
    <property type="match status" value="2"/>
</dbReference>
<dbReference type="PANTHER" id="PTHR45758">
    <property type="entry name" value="MITOFERRIN-1-RELATED"/>
    <property type="match status" value="1"/>
</dbReference>
<feature type="region of interest" description="Disordered" evidence="12">
    <location>
        <begin position="85"/>
        <end position="111"/>
    </location>
</feature>
<comment type="similarity">
    <text evidence="2 11">Belongs to the mitochondrial carrier (TC 2.A.29) family.</text>
</comment>
<evidence type="ECO:0000256" key="3">
    <source>
        <dbReference type="ARBA" id="ARBA00022448"/>
    </source>
</evidence>
<gene>
    <name evidence="13" type="ORF">DEBR0S2_19702G</name>
</gene>
<evidence type="ECO:0000256" key="6">
    <source>
        <dbReference type="ARBA" id="ARBA00022792"/>
    </source>
</evidence>
<evidence type="ECO:0000256" key="7">
    <source>
        <dbReference type="ARBA" id="ARBA00022989"/>
    </source>
</evidence>
<keyword evidence="9 10" id="KW-0472">Membrane</keyword>
<evidence type="ECO:0000256" key="1">
    <source>
        <dbReference type="ARBA" id="ARBA00004448"/>
    </source>
</evidence>
<dbReference type="AlphaFoldDB" id="A0A7D9CX38"/>
<feature type="compositionally biased region" description="Polar residues" evidence="12">
    <location>
        <begin position="26"/>
        <end position="37"/>
    </location>
</feature>
<organism evidence="13 14">
    <name type="scientific">Dekkera bruxellensis</name>
    <name type="common">Brettanomyces custersii</name>
    <dbReference type="NCBI Taxonomy" id="5007"/>
    <lineage>
        <taxon>Eukaryota</taxon>
        <taxon>Fungi</taxon>
        <taxon>Dikarya</taxon>
        <taxon>Ascomycota</taxon>
        <taxon>Saccharomycotina</taxon>
        <taxon>Pichiomycetes</taxon>
        <taxon>Pichiales</taxon>
        <taxon>Pichiaceae</taxon>
        <taxon>Brettanomyces</taxon>
    </lineage>
</organism>
<keyword evidence="4 10" id="KW-0812">Transmembrane</keyword>
<dbReference type="GO" id="GO:0015093">
    <property type="term" value="F:ferrous iron transmembrane transporter activity"/>
    <property type="evidence" value="ECO:0007669"/>
    <property type="project" value="TreeGrafter"/>
</dbReference>
<dbReference type="PANTHER" id="PTHR45758:SF4">
    <property type="entry name" value="MITOFERRIN-1"/>
    <property type="match status" value="1"/>
</dbReference>
<dbReference type="Proteomes" id="UP000478008">
    <property type="component" value="Unassembled WGS sequence"/>
</dbReference>
<dbReference type="InterPro" id="IPR023395">
    <property type="entry name" value="MCP_dom_sf"/>
</dbReference>
<evidence type="ECO:0000313" key="14">
    <source>
        <dbReference type="Proteomes" id="UP000478008"/>
    </source>
</evidence>
<accession>A0A7D9CX38</accession>